<evidence type="ECO:0000256" key="2">
    <source>
        <dbReference type="ARBA" id="ARBA00023125"/>
    </source>
</evidence>
<evidence type="ECO:0000313" key="6">
    <source>
        <dbReference type="EMBL" id="WWV65383.1"/>
    </source>
</evidence>
<dbReference type="InterPro" id="IPR037923">
    <property type="entry name" value="HTH-like"/>
</dbReference>
<name>A0ABZ2INM0_9BACT</name>
<evidence type="ECO:0000256" key="4">
    <source>
        <dbReference type="SAM" id="MobiDB-lite"/>
    </source>
</evidence>
<dbReference type="RefSeq" id="WP_251967597.1">
    <property type="nucleotide sequence ID" value="NZ_CP146284.1"/>
</dbReference>
<feature type="compositionally biased region" description="Basic and acidic residues" evidence="4">
    <location>
        <begin position="298"/>
        <end position="310"/>
    </location>
</feature>
<evidence type="ECO:0000313" key="7">
    <source>
        <dbReference type="Proteomes" id="UP001320603"/>
    </source>
</evidence>
<organism evidence="6 7">
    <name type="scientific">Parabacteroides absconsus</name>
    <dbReference type="NCBI Taxonomy" id="2951805"/>
    <lineage>
        <taxon>Bacteria</taxon>
        <taxon>Pseudomonadati</taxon>
        <taxon>Bacteroidota</taxon>
        <taxon>Bacteroidia</taxon>
        <taxon>Bacteroidales</taxon>
        <taxon>Tannerellaceae</taxon>
        <taxon>Parabacteroides</taxon>
    </lineage>
</organism>
<reference evidence="6 7" key="1">
    <citation type="submission" date="2024-02" db="EMBL/GenBank/DDBJ databases">
        <title>Whole genome sequencing of Parabacteroides sp. AD58.</title>
        <authorList>
            <person name="Chaplin A.V."/>
            <person name="Pikina A.P."/>
            <person name="Sokolova S.R."/>
            <person name="Korostin D.O."/>
            <person name="Efimov B.A."/>
        </authorList>
    </citation>
    <scope>NUCLEOTIDE SEQUENCE [LARGE SCALE GENOMIC DNA]</scope>
    <source>
        <strain evidence="6 7">AD58</strain>
    </source>
</reference>
<dbReference type="InterPro" id="IPR009057">
    <property type="entry name" value="Homeodomain-like_sf"/>
</dbReference>
<evidence type="ECO:0000256" key="3">
    <source>
        <dbReference type="ARBA" id="ARBA00023163"/>
    </source>
</evidence>
<evidence type="ECO:0000256" key="1">
    <source>
        <dbReference type="ARBA" id="ARBA00023015"/>
    </source>
</evidence>
<dbReference type="Proteomes" id="UP001320603">
    <property type="component" value="Chromosome"/>
</dbReference>
<proteinExistence type="predicted"/>
<feature type="domain" description="HTH araC/xylS-type" evidence="5">
    <location>
        <begin position="194"/>
        <end position="292"/>
    </location>
</feature>
<dbReference type="PANTHER" id="PTHR43280">
    <property type="entry name" value="ARAC-FAMILY TRANSCRIPTIONAL REGULATOR"/>
    <property type="match status" value="1"/>
</dbReference>
<dbReference type="SMART" id="SM00342">
    <property type="entry name" value="HTH_ARAC"/>
    <property type="match status" value="1"/>
</dbReference>
<accession>A0ABZ2INM0</accession>
<sequence>MGTTHNHIQYLGSSPLDEKWGLTVTTVGYQRIPAHSTYPSAKQHPQGYVFNPQNGRTLSEYQLVYISEGSGFFESASCKKQKIKAGTMLLIFPDEWHTYYPEENGWYEHWVGFRGNMIENWIANKFFLKEKPVFEIGISSTIIGLYEDMDAYASKEDAGYQQLISSIVLYLMGEIYFKVKNSAFKESTTVRKINEAKTIMKRNISQPISAESIAKQLNVSYSWLRSRFKAYTGISPTQYHLNLRYLKAKEMLCTTQLSISDIAFALNFETVSQFSSFFTKKEGMSPSTFKKKYYVDNNPEKNPAKGLDED</sequence>
<dbReference type="Pfam" id="PF12833">
    <property type="entry name" value="HTH_18"/>
    <property type="match status" value="1"/>
</dbReference>
<dbReference type="InterPro" id="IPR018060">
    <property type="entry name" value="HTH_AraC"/>
</dbReference>
<dbReference type="Pfam" id="PF02311">
    <property type="entry name" value="AraC_binding"/>
    <property type="match status" value="1"/>
</dbReference>
<dbReference type="EMBL" id="CP146284">
    <property type="protein sequence ID" value="WWV65383.1"/>
    <property type="molecule type" value="Genomic_DNA"/>
</dbReference>
<dbReference type="SUPFAM" id="SSF46689">
    <property type="entry name" value="Homeodomain-like"/>
    <property type="match status" value="2"/>
</dbReference>
<gene>
    <name evidence="6" type="ORF">NEE14_010200</name>
</gene>
<dbReference type="Gene3D" id="2.60.120.280">
    <property type="entry name" value="Regulatory protein AraC"/>
    <property type="match status" value="1"/>
</dbReference>
<dbReference type="SUPFAM" id="SSF51215">
    <property type="entry name" value="Regulatory protein AraC"/>
    <property type="match status" value="1"/>
</dbReference>
<keyword evidence="3" id="KW-0804">Transcription</keyword>
<dbReference type="Gene3D" id="1.10.10.60">
    <property type="entry name" value="Homeodomain-like"/>
    <property type="match status" value="2"/>
</dbReference>
<keyword evidence="2" id="KW-0238">DNA-binding</keyword>
<dbReference type="PANTHER" id="PTHR43280:SF30">
    <property type="entry name" value="MMSAB OPERON REGULATORY PROTEIN"/>
    <property type="match status" value="1"/>
</dbReference>
<dbReference type="PROSITE" id="PS01124">
    <property type="entry name" value="HTH_ARAC_FAMILY_2"/>
    <property type="match status" value="1"/>
</dbReference>
<keyword evidence="7" id="KW-1185">Reference proteome</keyword>
<protein>
    <submittedName>
        <fullName evidence="6">AraC family transcriptional regulator</fullName>
    </submittedName>
</protein>
<dbReference type="InterPro" id="IPR003313">
    <property type="entry name" value="AraC-bd"/>
</dbReference>
<keyword evidence="1" id="KW-0805">Transcription regulation</keyword>
<evidence type="ECO:0000259" key="5">
    <source>
        <dbReference type="PROSITE" id="PS01124"/>
    </source>
</evidence>
<feature type="region of interest" description="Disordered" evidence="4">
    <location>
        <begin position="290"/>
        <end position="310"/>
    </location>
</feature>